<proteinExistence type="predicted"/>
<evidence type="ECO:0000313" key="4">
    <source>
        <dbReference type="Proteomes" id="UP000824782"/>
    </source>
</evidence>
<dbReference type="InterPro" id="IPR016054">
    <property type="entry name" value="LY6_UPA_recep-like"/>
</dbReference>
<reference evidence="3" key="1">
    <citation type="thesis" date="2020" institute="ProQuest LLC" country="789 East Eisenhower Parkway, Ann Arbor, MI, USA">
        <title>Comparative Genomics and Chromosome Evolution.</title>
        <authorList>
            <person name="Mudd A.B."/>
        </authorList>
    </citation>
    <scope>NUCLEOTIDE SEQUENCE</scope>
    <source>
        <strain evidence="3">237g6f4</strain>
        <tissue evidence="3">Blood</tissue>
    </source>
</reference>
<feature type="domain" description="UPAR/Ly6" evidence="2">
    <location>
        <begin position="19"/>
        <end position="61"/>
    </location>
</feature>
<evidence type="ECO:0000256" key="1">
    <source>
        <dbReference type="SAM" id="SignalP"/>
    </source>
</evidence>
<evidence type="ECO:0000313" key="3">
    <source>
        <dbReference type="EMBL" id="KAG8538055.1"/>
    </source>
</evidence>
<dbReference type="InterPro" id="IPR045860">
    <property type="entry name" value="Snake_toxin-like_sf"/>
</dbReference>
<sequence>MSSTGLLCVPGLLVSAGDALRCIDCVDLSGRFCSGSPQTCPADQDVCLSTLVQYEINSTNPKIQNILQSIGGGE</sequence>
<protein>
    <recommendedName>
        <fullName evidence="2">UPAR/Ly6 domain-containing protein</fullName>
    </recommendedName>
</protein>
<dbReference type="AlphaFoldDB" id="A0AAV6YSU5"/>
<dbReference type="EMBL" id="WNYA01024314">
    <property type="protein sequence ID" value="KAG8538055.1"/>
    <property type="molecule type" value="Genomic_DNA"/>
</dbReference>
<organism evidence="3 4">
    <name type="scientific">Engystomops pustulosus</name>
    <name type="common">Tungara frog</name>
    <name type="synonym">Physalaemus pustulosus</name>
    <dbReference type="NCBI Taxonomy" id="76066"/>
    <lineage>
        <taxon>Eukaryota</taxon>
        <taxon>Metazoa</taxon>
        <taxon>Chordata</taxon>
        <taxon>Craniata</taxon>
        <taxon>Vertebrata</taxon>
        <taxon>Euteleostomi</taxon>
        <taxon>Amphibia</taxon>
        <taxon>Batrachia</taxon>
        <taxon>Anura</taxon>
        <taxon>Neobatrachia</taxon>
        <taxon>Hyloidea</taxon>
        <taxon>Leptodactylidae</taxon>
        <taxon>Leiuperinae</taxon>
        <taxon>Engystomops</taxon>
    </lineage>
</organism>
<keyword evidence="4" id="KW-1185">Reference proteome</keyword>
<gene>
    <name evidence="3" type="ORF">GDO81_023373</name>
</gene>
<dbReference type="Pfam" id="PF00021">
    <property type="entry name" value="UPAR_LY6"/>
    <property type="match status" value="1"/>
</dbReference>
<keyword evidence="1" id="KW-0732">Signal</keyword>
<accession>A0AAV6YSU5</accession>
<dbReference type="SUPFAM" id="SSF57302">
    <property type="entry name" value="Snake toxin-like"/>
    <property type="match status" value="1"/>
</dbReference>
<evidence type="ECO:0000259" key="2">
    <source>
        <dbReference type="Pfam" id="PF00021"/>
    </source>
</evidence>
<feature type="signal peptide" evidence="1">
    <location>
        <begin position="1"/>
        <end position="19"/>
    </location>
</feature>
<feature type="chain" id="PRO_5043327957" description="UPAR/Ly6 domain-containing protein" evidence="1">
    <location>
        <begin position="20"/>
        <end position="74"/>
    </location>
</feature>
<dbReference type="Proteomes" id="UP000824782">
    <property type="component" value="Unassembled WGS sequence"/>
</dbReference>
<name>A0AAV6YSU5_ENGPU</name>
<comment type="caution">
    <text evidence="3">The sequence shown here is derived from an EMBL/GenBank/DDBJ whole genome shotgun (WGS) entry which is preliminary data.</text>
</comment>